<sequence>MNRPSEFELHAFVDGLLDPQRAAQVEAWLRENDGDAAMVGAWQAQKEMLRQAYGGSASGPEPDVLRQRLLTTGRQRQGLPRLAAALAWIALGGLLGFLARGVVPAAPADDLAALPRHAAIAHVVYTPEVRHPVEVGADQEAHLVQWLSKRLGGTLSAPDLGAAGFRLMGGRLLPSPDGPAAQFMYEDKGGQRLTLYVRSNPREVETAFRYADQDRVGVFYWIDGGYGYALSGALERDALLRVARLAYPQLGGR</sequence>
<keyword evidence="2" id="KW-1185">Reference proteome</keyword>
<dbReference type="RefSeq" id="WP_220806514.1">
    <property type="nucleotide sequence ID" value="NZ_BPMK01000001.1"/>
</dbReference>
<name>A0ABQ4PZM6_9BURK</name>
<reference evidence="1 2" key="1">
    <citation type="journal article" date="2022" name="Int. J. Syst. Evol. Microbiol.">
        <title>Noviherbaspirillum aridicola sp. nov., isolated from an arid soil in Pakistan.</title>
        <authorList>
            <person name="Khan I.U."/>
            <person name="Saqib M."/>
            <person name="Amin A."/>
            <person name="Hussain F."/>
            <person name="Li L."/>
            <person name="Liu Y.H."/>
            <person name="Fang B.Z."/>
            <person name="Ahmed I."/>
            <person name="Li W.J."/>
        </authorList>
    </citation>
    <scope>NUCLEOTIDE SEQUENCE [LARGE SCALE GENOMIC DNA]</scope>
    <source>
        <strain evidence="1 2">NCCP-691</strain>
    </source>
</reference>
<evidence type="ECO:0000313" key="1">
    <source>
        <dbReference type="EMBL" id="GIZ50352.1"/>
    </source>
</evidence>
<gene>
    <name evidence="1" type="ORF">NCCP691_03660</name>
</gene>
<dbReference type="EMBL" id="BPMK01000001">
    <property type="protein sequence ID" value="GIZ50352.1"/>
    <property type="molecule type" value="Genomic_DNA"/>
</dbReference>
<comment type="caution">
    <text evidence="1">The sequence shown here is derived from an EMBL/GenBank/DDBJ whole genome shotgun (WGS) entry which is preliminary data.</text>
</comment>
<dbReference type="Proteomes" id="UP000887222">
    <property type="component" value="Unassembled WGS sequence"/>
</dbReference>
<evidence type="ECO:0000313" key="2">
    <source>
        <dbReference type="Proteomes" id="UP000887222"/>
    </source>
</evidence>
<accession>A0ABQ4PZM6</accession>
<organism evidence="1 2">
    <name type="scientific">Noviherbaspirillum aridicola</name>
    <dbReference type="NCBI Taxonomy" id="2849687"/>
    <lineage>
        <taxon>Bacteria</taxon>
        <taxon>Pseudomonadati</taxon>
        <taxon>Pseudomonadota</taxon>
        <taxon>Betaproteobacteria</taxon>
        <taxon>Burkholderiales</taxon>
        <taxon>Oxalobacteraceae</taxon>
        <taxon>Noviherbaspirillum</taxon>
    </lineage>
</organism>
<protein>
    <submittedName>
        <fullName evidence="1">Membrane protein</fullName>
    </submittedName>
</protein>
<proteinExistence type="predicted"/>